<feature type="active site" description="Proton acceptor" evidence="9">
    <location>
        <position position="360"/>
    </location>
</feature>
<evidence type="ECO:0000256" key="1">
    <source>
        <dbReference type="ARBA" id="ARBA00001913"/>
    </source>
</evidence>
<dbReference type="InterPro" id="IPR011013">
    <property type="entry name" value="Gal_mutarotase_sf_dom"/>
</dbReference>
<keyword evidence="5" id="KW-0106">Calcium</keyword>
<evidence type="ECO:0000256" key="6">
    <source>
        <dbReference type="ARBA" id="ARBA00023235"/>
    </source>
</evidence>
<evidence type="ECO:0000256" key="10">
    <source>
        <dbReference type="PIRSR" id="PIRSR005096-2"/>
    </source>
</evidence>
<keyword evidence="6 8" id="KW-0413">Isomerase</keyword>
<dbReference type="PIRSF" id="PIRSF005096">
    <property type="entry name" value="GALM"/>
    <property type="match status" value="1"/>
</dbReference>
<keyword evidence="13" id="KW-1185">Reference proteome</keyword>
<evidence type="ECO:0000256" key="9">
    <source>
        <dbReference type="PIRSR" id="PIRSR005096-1"/>
    </source>
</evidence>
<dbReference type="InterPro" id="IPR015443">
    <property type="entry name" value="Aldose_1-epimerase"/>
</dbReference>
<dbReference type="Proteomes" id="UP000318733">
    <property type="component" value="Unassembled WGS sequence"/>
</dbReference>
<evidence type="ECO:0000256" key="3">
    <source>
        <dbReference type="ARBA" id="ARBA00006206"/>
    </source>
</evidence>
<reference evidence="12 13" key="1">
    <citation type="submission" date="2019-07" db="EMBL/GenBank/DDBJ databases">
        <authorList>
            <person name="Huq M.A."/>
        </authorList>
    </citation>
    <scope>NUCLEOTIDE SEQUENCE [LARGE SCALE GENOMIC DNA]</scope>
    <source>
        <strain evidence="12 13">MAH-19</strain>
    </source>
</reference>
<comment type="similarity">
    <text evidence="3 8">Belongs to the aldose epimerase family.</text>
</comment>
<gene>
    <name evidence="12" type="ORF">FO440_15950</name>
</gene>
<dbReference type="GO" id="GO:0006006">
    <property type="term" value="P:glucose metabolic process"/>
    <property type="evidence" value="ECO:0007669"/>
    <property type="project" value="TreeGrafter"/>
</dbReference>
<dbReference type="InterPro" id="IPR008183">
    <property type="entry name" value="Aldose_1/G6P_1-epimerase"/>
</dbReference>
<evidence type="ECO:0000256" key="4">
    <source>
        <dbReference type="ARBA" id="ARBA00011245"/>
    </source>
</evidence>
<evidence type="ECO:0000256" key="11">
    <source>
        <dbReference type="PIRSR" id="PIRSR005096-3"/>
    </source>
</evidence>
<comment type="subunit">
    <text evidence="4">Monomer.</text>
</comment>
<feature type="binding site" evidence="10">
    <location>
        <position position="295"/>
    </location>
    <ligand>
        <name>beta-D-galactose</name>
        <dbReference type="ChEBI" id="CHEBI:27667"/>
    </ligand>
</feature>
<evidence type="ECO:0000256" key="7">
    <source>
        <dbReference type="ARBA" id="ARBA00023277"/>
    </source>
</evidence>
<dbReference type="SUPFAM" id="SSF74650">
    <property type="entry name" value="Galactose mutarotase-like"/>
    <property type="match status" value="1"/>
</dbReference>
<comment type="pathway">
    <text evidence="2 8">Carbohydrate metabolism; hexose metabolism.</text>
</comment>
<sequence length="397" mass="44061">MLISPMSSYGRAKLLNLKPFTSSRPDKMKTLFVLVLGWCVISNCAIAQHKQNPSGTKIFFGEAEGQKIYQYTLQNSNGMQVKVINYGATITDIIIPDKNGEMGDVVLGFDSLSQYLSKDNARMGAIRGRVTNRIANNKFSIDGKEYKVITSKNGEVLGLNKRIWNIEEIPGDKEAGLKVTYLSKDGEEGFPGDLDLTVIYTLTNKNELKINYKVTTDKPTPVVLTSHSYFNLSGGKADKVLSTEMQFFADQYLETTNGGIPTGNLLDVKATQFDFTQPKQIGKRIADFNNGDGYDLTYVLHNQTGKLALAAIAYEPISGRVMKTYTTEPGVVFYTGNGFNDKVRGKGGKTFTKHGAFCLETQHYPDSPNQPKFANVILRPGEIFTSETVYQFSVRKY</sequence>
<organism evidence="12 13">
    <name type="scientific">Mucilaginibacter corticis</name>
    <dbReference type="NCBI Taxonomy" id="2597670"/>
    <lineage>
        <taxon>Bacteria</taxon>
        <taxon>Pseudomonadati</taxon>
        <taxon>Bacteroidota</taxon>
        <taxon>Sphingobacteriia</taxon>
        <taxon>Sphingobacteriales</taxon>
        <taxon>Sphingobacteriaceae</taxon>
        <taxon>Mucilaginibacter</taxon>
    </lineage>
</organism>
<evidence type="ECO:0000256" key="2">
    <source>
        <dbReference type="ARBA" id="ARBA00005028"/>
    </source>
</evidence>
<dbReference type="CDD" id="cd09019">
    <property type="entry name" value="galactose_mutarotase_like"/>
    <property type="match status" value="1"/>
</dbReference>
<dbReference type="NCBIfam" id="NF008277">
    <property type="entry name" value="PRK11055.1"/>
    <property type="match status" value="1"/>
</dbReference>
<feature type="binding site" evidence="11">
    <location>
        <begin position="227"/>
        <end position="229"/>
    </location>
    <ligand>
        <name>beta-D-galactose</name>
        <dbReference type="ChEBI" id="CHEBI:27667"/>
    </ligand>
</feature>
<evidence type="ECO:0000313" key="12">
    <source>
        <dbReference type="EMBL" id="TSJ39250.1"/>
    </source>
</evidence>
<dbReference type="GO" id="GO:0030246">
    <property type="term" value="F:carbohydrate binding"/>
    <property type="evidence" value="ECO:0007669"/>
    <property type="project" value="InterPro"/>
</dbReference>
<dbReference type="EMBL" id="VLPK01000003">
    <property type="protein sequence ID" value="TSJ39250.1"/>
    <property type="molecule type" value="Genomic_DNA"/>
</dbReference>
<comment type="cofactor">
    <cofactor evidence="1">
        <name>Ca(2+)</name>
        <dbReference type="ChEBI" id="CHEBI:29108"/>
    </cofactor>
</comment>
<evidence type="ECO:0000313" key="13">
    <source>
        <dbReference type="Proteomes" id="UP000318733"/>
    </source>
</evidence>
<evidence type="ECO:0000256" key="5">
    <source>
        <dbReference type="ARBA" id="ARBA00022837"/>
    </source>
</evidence>
<feature type="binding site" evidence="11">
    <location>
        <begin position="132"/>
        <end position="133"/>
    </location>
    <ligand>
        <name>beta-D-galactose</name>
        <dbReference type="ChEBI" id="CHEBI:27667"/>
    </ligand>
</feature>
<dbReference type="GO" id="GO:0004034">
    <property type="term" value="F:aldose 1-epimerase activity"/>
    <property type="evidence" value="ECO:0007669"/>
    <property type="project" value="UniProtKB-EC"/>
</dbReference>
<keyword evidence="7 8" id="KW-0119">Carbohydrate metabolism</keyword>
<proteinExistence type="inferred from homology"/>
<dbReference type="OrthoDB" id="9779408at2"/>
<protein>
    <recommendedName>
        <fullName evidence="8">Aldose 1-epimerase</fullName>
        <ecNumber evidence="8">5.1.3.3</ecNumber>
    </recommendedName>
</protein>
<dbReference type="Pfam" id="PF01263">
    <property type="entry name" value="Aldose_epim"/>
    <property type="match status" value="1"/>
</dbReference>
<dbReference type="InterPro" id="IPR047215">
    <property type="entry name" value="Galactose_mutarotase-like"/>
</dbReference>
<dbReference type="UniPathway" id="UPA00242"/>
<accession>A0A556MH73</accession>
<comment type="catalytic activity">
    <reaction evidence="8">
        <text>alpha-D-glucose = beta-D-glucose</text>
        <dbReference type="Rhea" id="RHEA:10264"/>
        <dbReference type="ChEBI" id="CHEBI:15903"/>
        <dbReference type="ChEBI" id="CHEBI:17925"/>
        <dbReference type="EC" id="5.1.3.3"/>
    </reaction>
</comment>
<feature type="active site" description="Proton donor" evidence="9">
    <location>
        <position position="227"/>
    </location>
</feature>
<dbReference type="GO" id="GO:0033499">
    <property type="term" value="P:galactose catabolic process via UDP-galactose, Leloir pathway"/>
    <property type="evidence" value="ECO:0007669"/>
    <property type="project" value="TreeGrafter"/>
</dbReference>
<dbReference type="AlphaFoldDB" id="A0A556MH73"/>
<dbReference type="InterPro" id="IPR014718">
    <property type="entry name" value="GH-type_carb-bd"/>
</dbReference>
<dbReference type="PANTHER" id="PTHR10091:SF0">
    <property type="entry name" value="GALACTOSE MUTAROTASE"/>
    <property type="match status" value="1"/>
</dbReference>
<dbReference type="EC" id="5.1.3.3" evidence="8"/>
<dbReference type="Gene3D" id="2.70.98.10">
    <property type="match status" value="1"/>
</dbReference>
<name>A0A556MH73_9SPHI</name>
<evidence type="ECO:0000256" key="8">
    <source>
        <dbReference type="PIRNR" id="PIRNR005096"/>
    </source>
</evidence>
<dbReference type="PANTHER" id="PTHR10091">
    <property type="entry name" value="ALDOSE-1-EPIMERASE"/>
    <property type="match status" value="1"/>
</dbReference>
<comment type="caution">
    <text evidence="12">The sequence shown here is derived from an EMBL/GenBank/DDBJ whole genome shotgun (WGS) entry which is preliminary data.</text>
</comment>